<sequence>MDAISSFLGEHALDTFLMADGGHDEKKQSVSHGAETPAGAVTTATERAAAQATEQHSSPPLPASSLPSSPQKEDVSEEALLDLTTDPTKVVWVPARLHPTIAPHEFKSWLEEHASAVNHNETALGRRKSILSLHSYTKRASVSMNDGTTATVNEEDAAAASATFHDVADDLSTYDEQTSTLKAVLKRRLSLNVPKDLLAEVEGRDDAAESSSDRGSIRRLARARAYRSGAMSLENRGPMLSRRGAHRRFTSAMPDGQGEMERDANAEATSPTSEDAADAPVDGAPRVPIMDPSMRYAHMRHKEFTVLDRPKVGDSRPSLALSERSRTRSMDPLSDAVGERPMPKTRIATAVRASRSTDNLASGFRHDEGLARSNSSPKSGWTHPGDRENAAGSQQPHDQQLHDQSQDQQLRKAAISLSAQRRAEASASSGKKGSSWSWLWGGDSNPDADSGRTDKTVESPTALEEASSPANSYGRHSVDIERLGSDITSRQRKDTEKEKKKKTGGVSFFFSSSRNKNKHAVADRPADEGADKSKEDGAAPPAVVSPPRPLRYTNYNRFPIHIERAIYRLSHVKLSNPRRPLVEQVLISNMMFWYLSLISQQGEGQSAPEGRAAREAAAVKSRVGKGGGGRKKQNRKKQKPVPLLGQEFTTHANSSTVSMSSDDNDDDEDDVPLAHIRTNTGTTAAAAAVTVAQT</sequence>
<evidence type="ECO:0000313" key="3">
    <source>
        <dbReference type="EMBL" id="RKP08490.1"/>
    </source>
</evidence>
<protein>
    <recommendedName>
        <fullName evidence="2">Protein Zds1 C-terminal domain-containing protein</fullName>
    </recommendedName>
</protein>
<dbReference type="Pfam" id="PF08632">
    <property type="entry name" value="Zds_C"/>
    <property type="match status" value="1"/>
</dbReference>
<feature type="compositionally biased region" description="Low complexity" evidence="1">
    <location>
        <begin position="607"/>
        <end position="618"/>
    </location>
</feature>
<evidence type="ECO:0000259" key="2">
    <source>
        <dbReference type="SMART" id="SM01327"/>
    </source>
</evidence>
<organism evidence="3 4">
    <name type="scientific">Thamnocephalis sphaerospora</name>
    <dbReference type="NCBI Taxonomy" id="78915"/>
    <lineage>
        <taxon>Eukaryota</taxon>
        <taxon>Fungi</taxon>
        <taxon>Fungi incertae sedis</taxon>
        <taxon>Zoopagomycota</taxon>
        <taxon>Zoopagomycotina</taxon>
        <taxon>Zoopagomycetes</taxon>
        <taxon>Zoopagales</taxon>
        <taxon>Sigmoideomycetaceae</taxon>
        <taxon>Thamnocephalis</taxon>
    </lineage>
</organism>
<feature type="compositionally biased region" description="Low complexity" evidence="1">
    <location>
        <begin position="416"/>
        <end position="438"/>
    </location>
</feature>
<dbReference type="SMART" id="SM01327">
    <property type="entry name" value="Zds_C"/>
    <property type="match status" value="1"/>
</dbReference>
<feature type="compositionally biased region" description="Basic residues" evidence="1">
    <location>
        <begin position="628"/>
        <end position="639"/>
    </location>
</feature>
<dbReference type="PANTHER" id="PTHR28089">
    <property type="entry name" value="PROTEIN ZDS1-RELATED"/>
    <property type="match status" value="1"/>
</dbReference>
<dbReference type="InterPro" id="IPR040206">
    <property type="entry name" value="Zds1/2"/>
</dbReference>
<dbReference type="GO" id="GO:0010971">
    <property type="term" value="P:positive regulation of G2/M transition of mitotic cell cycle"/>
    <property type="evidence" value="ECO:0007669"/>
    <property type="project" value="TreeGrafter"/>
</dbReference>
<reference evidence="4" key="1">
    <citation type="journal article" date="2018" name="Nat. Microbiol.">
        <title>Leveraging single-cell genomics to expand the fungal tree of life.</title>
        <authorList>
            <person name="Ahrendt S.R."/>
            <person name="Quandt C.A."/>
            <person name="Ciobanu D."/>
            <person name="Clum A."/>
            <person name="Salamov A."/>
            <person name="Andreopoulos B."/>
            <person name="Cheng J.F."/>
            <person name="Woyke T."/>
            <person name="Pelin A."/>
            <person name="Henrissat B."/>
            <person name="Reynolds N.K."/>
            <person name="Benny G.L."/>
            <person name="Smith M.E."/>
            <person name="James T.Y."/>
            <person name="Grigoriev I.V."/>
        </authorList>
    </citation>
    <scope>NUCLEOTIDE SEQUENCE [LARGE SCALE GENOMIC DNA]</scope>
    <source>
        <strain evidence="4">RSA 1356</strain>
    </source>
</reference>
<gene>
    <name evidence="3" type="ORF">THASP1DRAFT_23534</name>
</gene>
<feature type="domain" description="Protein Zds1 C-terminal" evidence="2">
    <location>
        <begin position="547"/>
        <end position="599"/>
    </location>
</feature>
<evidence type="ECO:0000256" key="1">
    <source>
        <dbReference type="SAM" id="MobiDB-lite"/>
    </source>
</evidence>
<dbReference type="Proteomes" id="UP000271241">
    <property type="component" value="Unassembled WGS sequence"/>
</dbReference>
<dbReference type="OrthoDB" id="5589766at2759"/>
<dbReference type="GO" id="GO:0030010">
    <property type="term" value="P:establishment of cell polarity"/>
    <property type="evidence" value="ECO:0007669"/>
    <property type="project" value="TreeGrafter"/>
</dbReference>
<dbReference type="PANTHER" id="PTHR28089:SF1">
    <property type="entry name" value="PROTEIN ZDS1-RELATED"/>
    <property type="match status" value="1"/>
</dbReference>
<feature type="compositionally biased region" description="Basic and acidic residues" evidence="1">
    <location>
        <begin position="476"/>
        <end position="498"/>
    </location>
</feature>
<feature type="compositionally biased region" description="Basic and acidic residues" evidence="1">
    <location>
        <begin position="520"/>
        <end position="537"/>
    </location>
</feature>
<accession>A0A4P9XSV6</accession>
<dbReference type="AlphaFoldDB" id="A0A4P9XSV6"/>
<dbReference type="InterPro" id="IPR013941">
    <property type="entry name" value="ZDS1_C"/>
</dbReference>
<keyword evidence="4" id="KW-1185">Reference proteome</keyword>
<name>A0A4P9XSV6_9FUNG</name>
<evidence type="ECO:0000313" key="4">
    <source>
        <dbReference type="Proteomes" id="UP000271241"/>
    </source>
</evidence>
<proteinExistence type="predicted"/>
<dbReference type="GO" id="GO:0005737">
    <property type="term" value="C:cytoplasm"/>
    <property type="evidence" value="ECO:0007669"/>
    <property type="project" value="TreeGrafter"/>
</dbReference>
<feature type="region of interest" description="Disordered" evidence="1">
    <location>
        <begin position="307"/>
        <end position="545"/>
    </location>
</feature>
<feature type="compositionally biased region" description="Acidic residues" evidence="1">
    <location>
        <begin position="662"/>
        <end position="671"/>
    </location>
</feature>
<feature type="compositionally biased region" description="Low complexity" evidence="1">
    <location>
        <begin position="38"/>
        <end position="53"/>
    </location>
</feature>
<dbReference type="EMBL" id="KZ992598">
    <property type="protein sequence ID" value="RKP08490.1"/>
    <property type="molecule type" value="Genomic_DNA"/>
</dbReference>
<feature type="region of interest" description="Disordered" evidence="1">
    <location>
        <begin position="19"/>
        <end position="77"/>
    </location>
</feature>
<feature type="region of interest" description="Disordered" evidence="1">
    <location>
        <begin position="250"/>
        <end position="287"/>
    </location>
</feature>
<dbReference type="STRING" id="78915.A0A4P9XSV6"/>
<feature type="region of interest" description="Disordered" evidence="1">
    <location>
        <begin position="606"/>
        <end position="673"/>
    </location>
</feature>